<evidence type="ECO:0000313" key="2">
    <source>
        <dbReference type="EMBL" id="KAL3533743.1"/>
    </source>
</evidence>
<gene>
    <name evidence="2" type="ORF">ACH5RR_007264</name>
</gene>
<proteinExistence type="predicted"/>
<accession>A0ABD3ARE3</accession>
<dbReference type="Proteomes" id="UP001630127">
    <property type="component" value="Unassembled WGS sequence"/>
</dbReference>
<feature type="region of interest" description="Disordered" evidence="1">
    <location>
        <begin position="1"/>
        <end position="22"/>
    </location>
</feature>
<feature type="compositionally biased region" description="Basic and acidic residues" evidence="1">
    <location>
        <begin position="7"/>
        <end position="21"/>
    </location>
</feature>
<reference evidence="2 3" key="1">
    <citation type="submission" date="2024-11" db="EMBL/GenBank/DDBJ databases">
        <title>A near-complete genome assembly of Cinchona calisaya.</title>
        <authorList>
            <person name="Lian D.C."/>
            <person name="Zhao X.W."/>
            <person name="Wei L."/>
        </authorList>
    </citation>
    <scope>NUCLEOTIDE SEQUENCE [LARGE SCALE GENOMIC DNA]</scope>
    <source>
        <tissue evidence="2">Nenye</tissue>
    </source>
</reference>
<keyword evidence="3" id="KW-1185">Reference proteome</keyword>
<comment type="caution">
    <text evidence="2">The sequence shown here is derived from an EMBL/GenBank/DDBJ whole genome shotgun (WGS) entry which is preliminary data.</text>
</comment>
<protein>
    <submittedName>
        <fullName evidence="2">Uncharacterized protein</fullName>
    </submittedName>
</protein>
<organism evidence="2 3">
    <name type="scientific">Cinchona calisaya</name>
    <dbReference type="NCBI Taxonomy" id="153742"/>
    <lineage>
        <taxon>Eukaryota</taxon>
        <taxon>Viridiplantae</taxon>
        <taxon>Streptophyta</taxon>
        <taxon>Embryophyta</taxon>
        <taxon>Tracheophyta</taxon>
        <taxon>Spermatophyta</taxon>
        <taxon>Magnoliopsida</taxon>
        <taxon>eudicotyledons</taxon>
        <taxon>Gunneridae</taxon>
        <taxon>Pentapetalae</taxon>
        <taxon>asterids</taxon>
        <taxon>lamiids</taxon>
        <taxon>Gentianales</taxon>
        <taxon>Rubiaceae</taxon>
        <taxon>Cinchonoideae</taxon>
        <taxon>Cinchoneae</taxon>
        <taxon>Cinchona</taxon>
    </lineage>
</organism>
<evidence type="ECO:0000313" key="3">
    <source>
        <dbReference type="Proteomes" id="UP001630127"/>
    </source>
</evidence>
<dbReference type="AlphaFoldDB" id="A0ABD3ARE3"/>
<evidence type="ECO:0000256" key="1">
    <source>
        <dbReference type="SAM" id="MobiDB-lite"/>
    </source>
</evidence>
<name>A0ABD3ARE3_9GENT</name>
<sequence length="92" mass="10559">MATMINSKKDRNATGEKKIADEAATMLTMKDATMRISEHGHHENHGHRMDCDWSHDHDPYHSWIGPREPQIHLWNQPKRTEVAEAAAHIAKV</sequence>
<dbReference type="EMBL" id="JBJUIK010000003">
    <property type="protein sequence ID" value="KAL3533743.1"/>
    <property type="molecule type" value="Genomic_DNA"/>
</dbReference>